<gene>
    <name evidence="8 12" type="primary">rpsC</name>
    <name evidence="12" type="ORF">GCM10009007_17390</name>
</gene>
<dbReference type="InterPro" id="IPR009019">
    <property type="entry name" value="KH_sf_prok-type"/>
</dbReference>
<dbReference type="AlphaFoldDB" id="A0A8J3CP73"/>
<dbReference type="GO" id="GO:0022627">
    <property type="term" value="C:cytosolic small ribosomal subunit"/>
    <property type="evidence" value="ECO:0007669"/>
    <property type="project" value="TreeGrafter"/>
</dbReference>
<dbReference type="InterPro" id="IPR004087">
    <property type="entry name" value="KH_dom"/>
</dbReference>
<dbReference type="Pfam" id="PF00189">
    <property type="entry name" value="Ribosomal_S3_C"/>
    <property type="match status" value="1"/>
</dbReference>
<dbReference type="Gene3D" id="3.30.300.20">
    <property type="match status" value="1"/>
</dbReference>
<accession>A0A8J3CP73</accession>
<dbReference type="SUPFAM" id="SSF54821">
    <property type="entry name" value="Ribosomal protein S3 C-terminal domain"/>
    <property type="match status" value="1"/>
</dbReference>
<dbReference type="PANTHER" id="PTHR11760:SF19">
    <property type="entry name" value="SMALL RIBOSOMAL SUBUNIT PROTEIN US3C"/>
    <property type="match status" value="1"/>
</dbReference>
<dbReference type="SMART" id="SM00322">
    <property type="entry name" value="KH"/>
    <property type="match status" value="1"/>
</dbReference>
<dbReference type="GO" id="GO:0019843">
    <property type="term" value="F:rRNA binding"/>
    <property type="evidence" value="ECO:0007669"/>
    <property type="project" value="UniProtKB-UniRule"/>
</dbReference>
<comment type="caution">
    <text evidence="12">The sequence shown here is derived from an EMBL/GenBank/DDBJ whole genome shotgun (WGS) entry which is preliminary data.</text>
</comment>
<evidence type="ECO:0000256" key="3">
    <source>
        <dbReference type="ARBA" id="ARBA00022884"/>
    </source>
</evidence>
<name>A0A8J3CP73_9BURK</name>
<proteinExistence type="inferred from homology"/>
<evidence type="ECO:0000313" key="13">
    <source>
        <dbReference type="Proteomes" id="UP000614287"/>
    </source>
</evidence>
<evidence type="ECO:0000256" key="9">
    <source>
        <dbReference type="RuleBase" id="RU003624"/>
    </source>
</evidence>
<dbReference type="InterPro" id="IPR057258">
    <property type="entry name" value="Ribosomal_uS3"/>
</dbReference>
<evidence type="ECO:0000256" key="10">
    <source>
        <dbReference type="SAM" id="MobiDB-lite"/>
    </source>
</evidence>
<feature type="domain" description="KH type-2" evidence="11">
    <location>
        <begin position="39"/>
        <end position="107"/>
    </location>
</feature>
<dbReference type="SUPFAM" id="SSF54814">
    <property type="entry name" value="Prokaryotic type KH domain (KH-domain type II)"/>
    <property type="match status" value="1"/>
</dbReference>
<protein>
    <recommendedName>
        <fullName evidence="7 8">Small ribosomal subunit protein uS3</fullName>
    </recommendedName>
</protein>
<dbReference type="GO" id="GO:0006412">
    <property type="term" value="P:translation"/>
    <property type="evidence" value="ECO:0007669"/>
    <property type="project" value="UniProtKB-UniRule"/>
</dbReference>
<evidence type="ECO:0000256" key="6">
    <source>
        <dbReference type="ARBA" id="ARBA00024998"/>
    </source>
</evidence>
<evidence type="ECO:0000259" key="11">
    <source>
        <dbReference type="PROSITE" id="PS50823"/>
    </source>
</evidence>
<dbReference type="InterPro" id="IPR018280">
    <property type="entry name" value="Ribosomal_uS3_CS"/>
</dbReference>
<dbReference type="PROSITE" id="PS00548">
    <property type="entry name" value="RIBOSOMAL_S3"/>
    <property type="match status" value="1"/>
</dbReference>
<sequence length="263" mass="29671">MGQKINPTGFRLPVTRDWDSRWYAANKDFATTLNEDLKVREYLKKKLKNASVARILIERPAKTARITIFSSRPGVVIGKKGEDIEVLRTELQKMMKVPVHVNIEEVRKPEIDAQLIGDGIAQQLEKRVMFRRAMRRAMQGATRLGAQGIKIMSSGRLNGIEIARSEWYREGRVPLHTLRANIDYATSTALTAYGIIGIKVWVYKGDTLSRKNLPGTGYEHDGKDDKQPRREGRPSGDRKRRDGDAPARRIRKPADAKPAAAGE</sequence>
<comment type="similarity">
    <text evidence="1 8 9">Belongs to the universal ribosomal protein uS3 family.</text>
</comment>
<dbReference type="InterPro" id="IPR005704">
    <property type="entry name" value="Ribosomal_uS3_bac-typ"/>
</dbReference>
<keyword evidence="5 8" id="KW-0687">Ribonucleoprotein</keyword>
<keyword evidence="3 8" id="KW-0694">RNA-binding</keyword>
<evidence type="ECO:0000313" key="12">
    <source>
        <dbReference type="EMBL" id="GHA76906.1"/>
    </source>
</evidence>
<feature type="region of interest" description="Disordered" evidence="10">
    <location>
        <begin position="212"/>
        <end position="263"/>
    </location>
</feature>
<dbReference type="InterPro" id="IPR001351">
    <property type="entry name" value="Ribosomal_uS3_C"/>
</dbReference>
<dbReference type="PANTHER" id="PTHR11760">
    <property type="entry name" value="30S/40S RIBOSOMAL PROTEIN S3"/>
    <property type="match status" value="1"/>
</dbReference>
<keyword evidence="13" id="KW-1185">Reference proteome</keyword>
<evidence type="ECO:0000256" key="8">
    <source>
        <dbReference type="HAMAP-Rule" id="MF_01309"/>
    </source>
</evidence>
<evidence type="ECO:0000256" key="7">
    <source>
        <dbReference type="ARBA" id="ARBA00035257"/>
    </source>
</evidence>
<keyword evidence="2 8" id="KW-0699">rRNA-binding</keyword>
<dbReference type="InterPro" id="IPR036419">
    <property type="entry name" value="Ribosomal_S3_C_sf"/>
</dbReference>
<evidence type="ECO:0000256" key="2">
    <source>
        <dbReference type="ARBA" id="ARBA00022730"/>
    </source>
</evidence>
<dbReference type="RefSeq" id="WP_189493570.1">
    <property type="nucleotide sequence ID" value="NZ_BMZG01000009.1"/>
</dbReference>
<comment type="subunit">
    <text evidence="8">Part of the 30S ribosomal subunit. Forms a tight complex with proteins S10 and S14.</text>
</comment>
<evidence type="ECO:0000256" key="5">
    <source>
        <dbReference type="ARBA" id="ARBA00023274"/>
    </source>
</evidence>
<reference evidence="12" key="2">
    <citation type="submission" date="2020-09" db="EMBL/GenBank/DDBJ databases">
        <authorList>
            <person name="Sun Q."/>
            <person name="Kim S."/>
        </authorList>
    </citation>
    <scope>NUCLEOTIDE SEQUENCE</scope>
    <source>
        <strain evidence="12">KCTC 32501</strain>
    </source>
</reference>
<dbReference type="PROSITE" id="PS50823">
    <property type="entry name" value="KH_TYPE_2"/>
    <property type="match status" value="1"/>
</dbReference>
<evidence type="ECO:0000256" key="4">
    <source>
        <dbReference type="ARBA" id="ARBA00022980"/>
    </source>
</evidence>
<dbReference type="HAMAP" id="MF_01309_B">
    <property type="entry name" value="Ribosomal_uS3_B"/>
    <property type="match status" value="1"/>
</dbReference>
<dbReference type="InterPro" id="IPR015946">
    <property type="entry name" value="KH_dom-like_a/b"/>
</dbReference>
<dbReference type="FunFam" id="3.30.300.20:FF:000001">
    <property type="entry name" value="30S ribosomal protein S3"/>
    <property type="match status" value="1"/>
</dbReference>
<feature type="compositionally biased region" description="Basic and acidic residues" evidence="10">
    <location>
        <begin position="218"/>
        <end position="255"/>
    </location>
</feature>
<comment type="function">
    <text evidence="6 8">Binds the lower part of the 30S subunit head. Binds mRNA in the 70S ribosome, positioning it for translation.</text>
</comment>
<dbReference type="CDD" id="cd02412">
    <property type="entry name" value="KH-II_30S_S3"/>
    <property type="match status" value="1"/>
</dbReference>
<organism evidence="12 13">
    <name type="scientific">Formosimonas limnophila</name>
    <dbReference type="NCBI Taxonomy" id="1384487"/>
    <lineage>
        <taxon>Bacteria</taxon>
        <taxon>Pseudomonadati</taxon>
        <taxon>Pseudomonadota</taxon>
        <taxon>Betaproteobacteria</taxon>
        <taxon>Burkholderiales</taxon>
        <taxon>Burkholderiaceae</taxon>
        <taxon>Formosimonas</taxon>
    </lineage>
</organism>
<dbReference type="NCBIfam" id="TIGR01009">
    <property type="entry name" value="rpsC_bact"/>
    <property type="match status" value="1"/>
</dbReference>
<dbReference type="Proteomes" id="UP000614287">
    <property type="component" value="Unassembled WGS sequence"/>
</dbReference>
<evidence type="ECO:0000256" key="1">
    <source>
        <dbReference type="ARBA" id="ARBA00010761"/>
    </source>
</evidence>
<dbReference type="Gene3D" id="3.30.1140.32">
    <property type="entry name" value="Ribosomal protein S3, C-terminal domain"/>
    <property type="match status" value="1"/>
</dbReference>
<keyword evidence="4 8" id="KW-0689">Ribosomal protein</keyword>
<reference evidence="12" key="1">
    <citation type="journal article" date="2014" name="Int. J. Syst. Evol. Microbiol.">
        <title>Complete genome sequence of Corynebacterium casei LMG S-19264T (=DSM 44701T), isolated from a smear-ripened cheese.</title>
        <authorList>
            <consortium name="US DOE Joint Genome Institute (JGI-PGF)"/>
            <person name="Walter F."/>
            <person name="Albersmeier A."/>
            <person name="Kalinowski J."/>
            <person name="Ruckert C."/>
        </authorList>
    </citation>
    <scope>NUCLEOTIDE SEQUENCE</scope>
    <source>
        <strain evidence="12">KCTC 32501</strain>
    </source>
</reference>
<dbReference type="GO" id="GO:0003735">
    <property type="term" value="F:structural constituent of ribosome"/>
    <property type="evidence" value="ECO:0007669"/>
    <property type="project" value="InterPro"/>
</dbReference>
<dbReference type="EMBL" id="BMZG01000009">
    <property type="protein sequence ID" value="GHA76906.1"/>
    <property type="molecule type" value="Genomic_DNA"/>
</dbReference>
<dbReference type="InterPro" id="IPR004044">
    <property type="entry name" value="KH_dom_type_2"/>
</dbReference>
<dbReference type="Pfam" id="PF07650">
    <property type="entry name" value="KH_2"/>
    <property type="match status" value="1"/>
</dbReference>
<dbReference type="GO" id="GO:0003729">
    <property type="term" value="F:mRNA binding"/>
    <property type="evidence" value="ECO:0007669"/>
    <property type="project" value="UniProtKB-UniRule"/>
</dbReference>